<dbReference type="PROSITE" id="PS00615">
    <property type="entry name" value="C_TYPE_LECTIN_1"/>
    <property type="match status" value="1"/>
</dbReference>
<dbReference type="Ensembl" id="ENSSLDT00000019865.1">
    <property type="protein sequence ID" value="ENSSLDP00000019221.1"/>
    <property type="gene ID" value="ENSSLDG00000015077.1"/>
</dbReference>
<organism evidence="3 4">
    <name type="scientific">Seriola lalandi dorsalis</name>
    <dbReference type="NCBI Taxonomy" id="1841481"/>
    <lineage>
        <taxon>Eukaryota</taxon>
        <taxon>Metazoa</taxon>
        <taxon>Chordata</taxon>
        <taxon>Craniata</taxon>
        <taxon>Vertebrata</taxon>
        <taxon>Euteleostomi</taxon>
        <taxon>Actinopterygii</taxon>
        <taxon>Neopterygii</taxon>
        <taxon>Teleostei</taxon>
        <taxon>Neoteleostei</taxon>
        <taxon>Acanthomorphata</taxon>
        <taxon>Carangaria</taxon>
        <taxon>Carangiformes</taxon>
        <taxon>Carangidae</taxon>
        <taxon>Seriola</taxon>
    </lineage>
</organism>
<proteinExistence type="predicted"/>
<protein>
    <recommendedName>
        <fullName evidence="2">C-type lectin domain-containing protein</fullName>
    </recommendedName>
</protein>
<dbReference type="SMART" id="SM00034">
    <property type="entry name" value="CLECT"/>
    <property type="match status" value="1"/>
</dbReference>
<dbReference type="AlphaFoldDB" id="A0A3B4XRI6"/>
<dbReference type="PROSITE" id="PS50041">
    <property type="entry name" value="C_TYPE_LECTIN_2"/>
    <property type="match status" value="1"/>
</dbReference>
<dbReference type="InterPro" id="IPR018378">
    <property type="entry name" value="C-type_lectin_CS"/>
</dbReference>
<dbReference type="InterPro" id="IPR016187">
    <property type="entry name" value="CTDL_fold"/>
</dbReference>
<dbReference type="GeneTree" id="ENSGT01010000223892"/>
<evidence type="ECO:0000313" key="4">
    <source>
        <dbReference type="Proteomes" id="UP000261360"/>
    </source>
</evidence>
<dbReference type="PANTHER" id="PTHR45784">
    <property type="entry name" value="C-TYPE LECTIN DOMAIN FAMILY 20 MEMBER A-RELATED"/>
    <property type="match status" value="1"/>
</dbReference>
<accession>A0A3B4XRI6</accession>
<dbReference type="InterPro" id="IPR001304">
    <property type="entry name" value="C-type_lectin-like"/>
</dbReference>
<dbReference type="Pfam" id="PF00059">
    <property type="entry name" value="Lectin_C"/>
    <property type="match status" value="1"/>
</dbReference>
<dbReference type="Gene3D" id="3.10.100.10">
    <property type="entry name" value="Mannose-Binding Protein A, subunit A"/>
    <property type="match status" value="1"/>
</dbReference>
<feature type="domain" description="C-type lectin" evidence="2">
    <location>
        <begin position="82"/>
        <end position="175"/>
    </location>
</feature>
<dbReference type="PANTHER" id="PTHR45784:SF3">
    <property type="entry name" value="C-TYPE LECTIN DOMAIN FAMILY 4 MEMBER K-LIKE-RELATED"/>
    <property type="match status" value="1"/>
</dbReference>
<evidence type="ECO:0000259" key="2">
    <source>
        <dbReference type="PROSITE" id="PS50041"/>
    </source>
</evidence>
<reference evidence="3" key="2">
    <citation type="submission" date="2025-09" db="UniProtKB">
        <authorList>
            <consortium name="Ensembl"/>
        </authorList>
    </citation>
    <scope>IDENTIFICATION</scope>
</reference>
<name>A0A3B4XRI6_SERLL</name>
<evidence type="ECO:0000256" key="1">
    <source>
        <dbReference type="ARBA" id="ARBA00023157"/>
    </source>
</evidence>
<sequence length="228" mass="26680">MLLLTIKKKKKGHQLTILQHYSLIAVKFDQTLLCSLSEENMERNIPSLLLFHFVFFVLLTPPCAATSGLNISKVVHISRHENWWVAQAYCRKYHSDLVTIRNAQDNNKTSIFKGWIGLSKWSDGVWKWSSRGEISRFFSWDSGEPDQGERCAIKYSRSIKWRSRYCSHTQPFLCMDERLILVQERKTWEEALQHCRRLKRTGSTGTKYLYDLVSLPEAKSRLLYGETT</sequence>
<dbReference type="InterPro" id="IPR016186">
    <property type="entry name" value="C-type_lectin-like/link_sf"/>
</dbReference>
<reference evidence="3" key="1">
    <citation type="submission" date="2025-08" db="UniProtKB">
        <authorList>
            <consortium name="Ensembl"/>
        </authorList>
    </citation>
    <scope>IDENTIFICATION</scope>
</reference>
<dbReference type="SUPFAM" id="SSF56436">
    <property type="entry name" value="C-type lectin-like"/>
    <property type="match status" value="1"/>
</dbReference>
<evidence type="ECO:0000313" key="3">
    <source>
        <dbReference type="Ensembl" id="ENSSLDP00000019221.1"/>
    </source>
</evidence>
<keyword evidence="1" id="KW-1015">Disulfide bond</keyword>
<dbReference type="Proteomes" id="UP000261360">
    <property type="component" value="Unplaced"/>
</dbReference>
<keyword evidence="4" id="KW-1185">Reference proteome</keyword>